<keyword evidence="3" id="KW-1185">Reference proteome</keyword>
<dbReference type="Pfam" id="PF14027">
    <property type="entry name" value="Questin_oxidase"/>
    <property type="match status" value="1"/>
</dbReference>
<sequence length="490" mass="55884">MLQTDTFVIDPVHTPGLIHAANLTEESAKTTEELLKENHEKYHIFFTVEDHMGVSLTVSTCQTDQLSSRRPQVYLHNHIAHHDLTLWALGAKPEVLKSQHDRNALYMRDAMIVVEPLVQDLEDDVIFKRCLGKEEHFRNFEQFFLNQITQKGYQAVLQKYLVGGGDVADDMLFRIYMADPDLTHAGYVHGLIHICLALEFRQPLLLAEGLAQAAVHHDNWYTEYLSAAEALAKEAKETPLPLATIVDMERQDPKISTASSLDYHTQTRKHSGRWAMDKEMARDGVLGNAKDELVRLAARWRVDPDDLDRATAELINTAVYITAGAQRPPYQCAFDFFLLHCATASIGHVSFLKEESMTKEQKARLLEYSGRVLMMTYAGMGTPQLHLDYLCSHRSKLPNQGWAEVFERACLHEDDGHLSKMIRSTKLAQEISKPYDHLPEFRVKQDMFLTAAIAMIDSGTSQPMTWTKHWDFIRGAGFPGAWERFPQRDY</sequence>
<dbReference type="GO" id="GO:0016491">
    <property type="term" value="F:oxidoreductase activity"/>
    <property type="evidence" value="ECO:0007669"/>
    <property type="project" value="UniProtKB-KW"/>
</dbReference>
<protein>
    <submittedName>
        <fullName evidence="2">Oxidoreductase AflY</fullName>
    </submittedName>
</protein>
<organism evidence="2 3">
    <name type="scientific">Tolypocladium ophioglossoides (strain CBS 100239)</name>
    <name type="common">Snaketongue truffleclub</name>
    <name type="synonym">Elaphocordyceps ophioglossoides</name>
    <dbReference type="NCBI Taxonomy" id="1163406"/>
    <lineage>
        <taxon>Eukaryota</taxon>
        <taxon>Fungi</taxon>
        <taxon>Dikarya</taxon>
        <taxon>Ascomycota</taxon>
        <taxon>Pezizomycotina</taxon>
        <taxon>Sordariomycetes</taxon>
        <taxon>Hypocreomycetidae</taxon>
        <taxon>Hypocreales</taxon>
        <taxon>Ophiocordycipitaceae</taxon>
        <taxon>Tolypocladium</taxon>
    </lineage>
</organism>
<dbReference type="Proteomes" id="UP000036947">
    <property type="component" value="Unassembled WGS sequence"/>
</dbReference>
<dbReference type="STRING" id="1163406.A0A0L0NHQ1"/>
<dbReference type="OrthoDB" id="10004862at2759"/>
<accession>A0A0L0NHQ1</accession>
<evidence type="ECO:0000313" key="2">
    <source>
        <dbReference type="EMBL" id="KND93558.1"/>
    </source>
</evidence>
<proteinExistence type="predicted"/>
<comment type="caution">
    <text evidence="2">The sequence shown here is derived from an EMBL/GenBank/DDBJ whole genome shotgun (WGS) entry which is preliminary data.</text>
</comment>
<dbReference type="EMBL" id="LFRF01000003">
    <property type="protein sequence ID" value="KND93558.1"/>
    <property type="molecule type" value="Genomic_DNA"/>
</dbReference>
<evidence type="ECO:0000256" key="1">
    <source>
        <dbReference type="ARBA" id="ARBA00023002"/>
    </source>
</evidence>
<dbReference type="AlphaFoldDB" id="A0A0L0NHQ1"/>
<dbReference type="PANTHER" id="PTHR35870">
    <property type="entry name" value="PROTEIN, PUTATIVE (AFU_ORTHOLOGUE AFUA_5G03330)-RELATED"/>
    <property type="match status" value="1"/>
</dbReference>
<name>A0A0L0NHQ1_TOLOC</name>
<evidence type="ECO:0000313" key="3">
    <source>
        <dbReference type="Proteomes" id="UP000036947"/>
    </source>
</evidence>
<gene>
    <name evidence="2" type="ORF">TOPH_01401</name>
</gene>
<dbReference type="PANTHER" id="PTHR35870:SF1">
    <property type="entry name" value="PROTEIN, PUTATIVE (AFU_ORTHOLOGUE AFUA_5G03330)-RELATED"/>
    <property type="match status" value="1"/>
</dbReference>
<keyword evidence="1" id="KW-0560">Oxidoreductase</keyword>
<reference evidence="2 3" key="1">
    <citation type="journal article" date="2015" name="BMC Genomics">
        <title>The genome of the truffle-parasite Tolypocladium ophioglossoides and the evolution of antifungal peptaibiotics.</title>
        <authorList>
            <person name="Quandt C.A."/>
            <person name="Bushley K.E."/>
            <person name="Spatafora J.W."/>
        </authorList>
    </citation>
    <scope>NUCLEOTIDE SEQUENCE [LARGE SCALE GENOMIC DNA]</scope>
    <source>
        <strain evidence="2 3">CBS 100239</strain>
    </source>
</reference>
<dbReference type="InterPro" id="IPR025337">
    <property type="entry name" value="Questin_oxidase-like"/>
</dbReference>